<keyword evidence="1" id="KW-0732">Signal</keyword>
<gene>
    <name evidence="2" type="ORF">AV926_01725</name>
    <name evidence="3" type="ORF">SAMN04488018_102147</name>
</gene>
<protein>
    <submittedName>
        <fullName evidence="2">Uncharacterized protein</fullName>
    </submittedName>
</protein>
<dbReference type="EMBL" id="FNYS01000002">
    <property type="protein sequence ID" value="SEI59700.1"/>
    <property type="molecule type" value="Genomic_DNA"/>
</dbReference>
<evidence type="ECO:0000313" key="2">
    <source>
        <dbReference type="EMBL" id="KZE75480.1"/>
    </source>
</evidence>
<feature type="chain" id="PRO_5015051783" evidence="1">
    <location>
        <begin position="19"/>
        <end position="164"/>
    </location>
</feature>
<dbReference type="RefSeq" id="WP_038985926.1">
    <property type="nucleotide sequence ID" value="NZ_FNYS01000002.1"/>
</dbReference>
<evidence type="ECO:0000313" key="4">
    <source>
        <dbReference type="Proteomes" id="UP000076630"/>
    </source>
</evidence>
<reference evidence="3 5" key="2">
    <citation type="submission" date="2016-10" db="EMBL/GenBank/DDBJ databases">
        <authorList>
            <person name="de Groot N.N."/>
        </authorList>
    </citation>
    <scope>NUCLEOTIDE SEQUENCE [LARGE SCALE GENOMIC DNA]</scope>
    <source>
        <strain evidence="3 5">DSM 23048</strain>
    </source>
</reference>
<evidence type="ECO:0000256" key="1">
    <source>
        <dbReference type="SAM" id="SignalP"/>
    </source>
</evidence>
<evidence type="ECO:0000313" key="5">
    <source>
        <dbReference type="Proteomes" id="UP000183077"/>
    </source>
</evidence>
<organism evidence="2 4">
    <name type="scientific">Myroides marinus</name>
    <dbReference type="NCBI Taxonomy" id="703342"/>
    <lineage>
        <taxon>Bacteria</taxon>
        <taxon>Pseudomonadati</taxon>
        <taxon>Bacteroidota</taxon>
        <taxon>Flavobacteriia</taxon>
        <taxon>Flavobacteriales</taxon>
        <taxon>Flavobacteriaceae</taxon>
        <taxon>Myroides</taxon>
    </lineage>
</organism>
<dbReference type="EMBL" id="LQNU01000083">
    <property type="protein sequence ID" value="KZE75480.1"/>
    <property type="molecule type" value="Genomic_DNA"/>
</dbReference>
<sequence>MKRLILFFALFLVGISYASDKTSPKSREVAKPASFIGLDIASIDFFDAKELTTSSTYNLNAYFTNYELNKMFNDFVRKYDIKQANYSVTRIETIKGKPYLRSYSADGFVATTGLDIVHSVEKNAFVLRTEGITCRSQGGCLPNGTYCVKDGLSDDDCIKTVTSE</sequence>
<dbReference type="GeneID" id="82255838"/>
<dbReference type="AlphaFoldDB" id="A0A163VW41"/>
<evidence type="ECO:0000313" key="3">
    <source>
        <dbReference type="EMBL" id="SEI59700.1"/>
    </source>
</evidence>
<keyword evidence="4" id="KW-1185">Reference proteome</keyword>
<feature type="signal peptide" evidence="1">
    <location>
        <begin position="1"/>
        <end position="18"/>
    </location>
</feature>
<name>A0A163VW41_9FLAO</name>
<reference evidence="2 4" key="1">
    <citation type="submission" date="2016-01" db="EMBL/GenBank/DDBJ databases">
        <title>Whole genome sequencing of Myroides marinus L41.</title>
        <authorList>
            <person name="Hong K.W."/>
        </authorList>
    </citation>
    <scope>NUCLEOTIDE SEQUENCE [LARGE SCALE GENOMIC DNA]</scope>
    <source>
        <strain evidence="2 4">L41</strain>
    </source>
</reference>
<dbReference type="Proteomes" id="UP000183077">
    <property type="component" value="Unassembled WGS sequence"/>
</dbReference>
<proteinExistence type="predicted"/>
<dbReference type="Proteomes" id="UP000076630">
    <property type="component" value="Unassembled WGS sequence"/>
</dbReference>
<accession>A0A163VW41</accession>